<sequence>MYGFGSVPNGGQSATPLPRVCLAENPFEMCSVYSLNSMVSEIWKCKHKPPADIKQERCVIYECPEHSTIGTSKNSTAIKASPR</sequence>
<organism evidence="1 2">
    <name type="scientific">Leptosia nina</name>
    <dbReference type="NCBI Taxonomy" id="320188"/>
    <lineage>
        <taxon>Eukaryota</taxon>
        <taxon>Metazoa</taxon>
        <taxon>Ecdysozoa</taxon>
        <taxon>Arthropoda</taxon>
        <taxon>Hexapoda</taxon>
        <taxon>Insecta</taxon>
        <taxon>Pterygota</taxon>
        <taxon>Neoptera</taxon>
        <taxon>Endopterygota</taxon>
        <taxon>Lepidoptera</taxon>
        <taxon>Glossata</taxon>
        <taxon>Ditrysia</taxon>
        <taxon>Papilionoidea</taxon>
        <taxon>Pieridae</taxon>
        <taxon>Pierinae</taxon>
        <taxon>Leptosia</taxon>
    </lineage>
</organism>
<comment type="caution">
    <text evidence="1">The sequence shown here is derived from an EMBL/GenBank/DDBJ whole genome shotgun (WGS) entry which is preliminary data.</text>
</comment>
<keyword evidence="2" id="KW-1185">Reference proteome</keyword>
<dbReference type="Proteomes" id="UP001497472">
    <property type="component" value="Unassembled WGS sequence"/>
</dbReference>
<dbReference type="AlphaFoldDB" id="A0AAV1JD18"/>
<reference evidence="1 2" key="1">
    <citation type="submission" date="2023-11" db="EMBL/GenBank/DDBJ databases">
        <authorList>
            <person name="Okamura Y."/>
        </authorList>
    </citation>
    <scope>NUCLEOTIDE SEQUENCE [LARGE SCALE GENOMIC DNA]</scope>
</reference>
<accession>A0AAV1JD18</accession>
<gene>
    <name evidence="1" type="ORF">LNINA_LOCUS6831</name>
</gene>
<evidence type="ECO:0000313" key="1">
    <source>
        <dbReference type="EMBL" id="CAK1547352.1"/>
    </source>
</evidence>
<dbReference type="EMBL" id="CAVLEF010000009">
    <property type="protein sequence ID" value="CAK1547352.1"/>
    <property type="molecule type" value="Genomic_DNA"/>
</dbReference>
<protein>
    <submittedName>
        <fullName evidence="1">Uncharacterized protein</fullName>
    </submittedName>
</protein>
<evidence type="ECO:0000313" key="2">
    <source>
        <dbReference type="Proteomes" id="UP001497472"/>
    </source>
</evidence>
<name>A0AAV1JD18_9NEOP</name>
<proteinExistence type="predicted"/>